<dbReference type="Pfam" id="PF07679">
    <property type="entry name" value="I-set"/>
    <property type="match status" value="2"/>
</dbReference>
<dbReference type="AlphaFoldDB" id="A0A087U9E4"/>
<dbReference type="GO" id="GO:0005886">
    <property type="term" value="C:plasma membrane"/>
    <property type="evidence" value="ECO:0007669"/>
    <property type="project" value="TreeGrafter"/>
</dbReference>
<evidence type="ECO:0000256" key="7">
    <source>
        <dbReference type="ARBA" id="ARBA00023136"/>
    </source>
</evidence>
<dbReference type="SUPFAM" id="SSF48726">
    <property type="entry name" value="Immunoglobulin"/>
    <property type="match status" value="3"/>
</dbReference>
<dbReference type="GO" id="GO:0007411">
    <property type="term" value="P:axon guidance"/>
    <property type="evidence" value="ECO:0007669"/>
    <property type="project" value="TreeGrafter"/>
</dbReference>
<feature type="non-terminal residue" evidence="11">
    <location>
        <position position="218"/>
    </location>
</feature>
<dbReference type="InterPro" id="IPR007110">
    <property type="entry name" value="Ig-like_dom"/>
</dbReference>
<dbReference type="GO" id="GO:0098632">
    <property type="term" value="F:cell-cell adhesion mediator activity"/>
    <property type="evidence" value="ECO:0007669"/>
    <property type="project" value="TreeGrafter"/>
</dbReference>
<keyword evidence="7" id="KW-0472">Membrane</keyword>
<dbReference type="GO" id="GO:0030424">
    <property type="term" value="C:axon"/>
    <property type="evidence" value="ECO:0007669"/>
    <property type="project" value="TreeGrafter"/>
</dbReference>
<dbReference type="SMART" id="SM00409">
    <property type="entry name" value="IG"/>
    <property type="match status" value="2"/>
</dbReference>
<evidence type="ECO:0000313" key="12">
    <source>
        <dbReference type="Proteomes" id="UP000054359"/>
    </source>
</evidence>
<dbReference type="OrthoDB" id="6407961at2759"/>
<evidence type="ECO:0000259" key="10">
    <source>
        <dbReference type="PROSITE" id="PS50835"/>
    </source>
</evidence>
<dbReference type="STRING" id="407821.A0A087U9E4"/>
<dbReference type="InterPro" id="IPR003598">
    <property type="entry name" value="Ig_sub2"/>
</dbReference>
<protein>
    <submittedName>
        <fullName evidence="11">Down syndrome cell adhesion molecule-like protein Dscam2</fullName>
    </submittedName>
</protein>
<dbReference type="PANTHER" id="PTHR10075">
    <property type="entry name" value="BASIGIN RELATED"/>
    <property type="match status" value="1"/>
</dbReference>
<dbReference type="PROSITE" id="PS50835">
    <property type="entry name" value="IG_LIKE"/>
    <property type="match status" value="3"/>
</dbReference>
<dbReference type="CDD" id="cd20956">
    <property type="entry name" value="IgI_4_Dscam"/>
    <property type="match status" value="1"/>
</dbReference>
<proteinExistence type="predicted"/>
<evidence type="ECO:0000256" key="5">
    <source>
        <dbReference type="ARBA" id="ARBA00022889"/>
    </source>
</evidence>
<sequence length="218" mass="24074">MATLSCRVMGHPVHSVVWLKNGLPLAASGPVNLVSRDILQINPVRREDSAMYQCFVSNDQEIVQGTAELFVAEDAPVFTYAFSEQAVHPGSPVSLKCSASGNPLPQVTWLVDGYPVPEAYHIRVGDYVSDERTVNSYVNVSSVTVEDGGTYQCIAQNGVRSIDHSRRLNVFGPPFIRQMRNVTALDGQSIVIHCPVSGYPISKVYWEREGRPLPHNHR</sequence>
<dbReference type="Proteomes" id="UP000054359">
    <property type="component" value="Unassembled WGS sequence"/>
</dbReference>
<dbReference type="GO" id="GO:0007156">
    <property type="term" value="P:homophilic cell adhesion via plasma membrane adhesion molecules"/>
    <property type="evidence" value="ECO:0007669"/>
    <property type="project" value="TreeGrafter"/>
</dbReference>
<feature type="domain" description="Ig-like" evidence="10">
    <location>
        <begin position="1"/>
        <end position="70"/>
    </location>
</feature>
<evidence type="ECO:0000256" key="1">
    <source>
        <dbReference type="ARBA" id="ARBA00004167"/>
    </source>
</evidence>
<keyword evidence="12" id="KW-1185">Reference proteome</keyword>
<dbReference type="InterPro" id="IPR036179">
    <property type="entry name" value="Ig-like_dom_sf"/>
</dbReference>
<keyword evidence="3" id="KW-0732">Signal</keyword>
<dbReference type="Gene3D" id="2.60.40.10">
    <property type="entry name" value="Immunoglobulins"/>
    <property type="match status" value="3"/>
</dbReference>
<dbReference type="GO" id="GO:0070593">
    <property type="term" value="P:dendrite self-avoidance"/>
    <property type="evidence" value="ECO:0007669"/>
    <property type="project" value="TreeGrafter"/>
</dbReference>
<accession>A0A087U9E4</accession>
<keyword evidence="2" id="KW-0812">Transmembrane</keyword>
<reference evidence="11 12" key="1">
    <citation type="submission" date="2013-11" db="EMBL/GenBank/DDBJ databases">
        <title>Genome sequencing of Stegodyphus mimosarum.</title>
        <authorList>
            <person name="Bechsgaard J."/>
        </authorList>
    </citation>
    <scope>NUCLEOTIDE SEQUENCE [LARGE SCALE GENOMIC DNA]</scope>
</reference>
<dbReference type="OMA" id="CHTLWAF"/>
<dbReference type="EMBL" id="KK118844">
    <property type="protein sequence ID" value="KFM73983.1"/>
    <property type="molecule type" value="Genomic_DNA"/>
</dbReference>
<keyword evidence="5" id="KW-0130">Cell adhesion</keyword>
<feature type="domain" description="Ig-like" evidence="10">
    <location>
        <begin position="76"/>
        <end position="169"/>
    </location>
</feature>
<evidence type="ECO:0000256" key="4">
    <source>
        <dbReference type="ARBA" id="ARBA00022737"/>
    </source>
</evidence>
<evidence type="ECO:0000256" key="8">
    <source>
        <dbReference type="ARBA" id="ARBA00023157"/>
    </source>
</evidence>
<keyword evidence="9" id="KW-0393">Immunoglobulin domain</keyword>
<dbReference type="PANTHER" id="PTHR10075:SF100">
    <property type="entry name" value="FASCICLIN-2"/>
    <property type="match status" value="1"/>
</dbReference>
<keyword evidence="8" id="KW-1015">Disulfide bond</keyword>
<feature type="domain" description="Ig-like" evidence="10">
    <location>
        <begin position="173"/>
        <end position="218"/>
    </location>
</feature>
<comment type="subcellular location">
    <subcellularLocation>
        <location evidence="1">Membrane</location>
        <topology evidence="1">Single-pass membrane protein</topology>
    </subcellularLocation>
</comment>
<keyword evidence="4" id="KW-0677">Repeat</keyword>
<dbReference type="InterPro" id="IPR003599">
    <property type="entry name" value="Ig_sub"/>
</dbReference>
<dbReference type="SMART" id="SM00408">
    <property type="entry name" value="IGc2"/>
    <property type="match status" value="2"/>
</dbReference>
<evidence type="ECO:0000313" key="11">
    <source>
        <dbReference type="EMBL" id="KFM73983.1"/>
    </source>
</evidence>
<gene>
    <name evidence="11" type="ORF">X975_06120</name>
</gene>
<evidence type="ECO:0000256" key="3">
    <source>
        <dbReference type="ARBA" id="ARBA00022729"/>
    </source>
</evidence>
<evidence type="ECO:0000256" key="9">
    <source>
        <dbReference type="ARBA" id="ARBA00023319"/>
    </source>
</evidence>
<keyword evidence="6" id="KW-1133">Transmembrane helix</keyword>
<dbReference type="InterPro" id="IPR013098">
    <property type="entry name" value="Ig_I-set"/>
</dbReference>
<dbReference type="InterPro" id="IPR013783">
    <property type="entry name" value="Ig-like_fold"/>
</dbReference>
<evidence type="ECO:0000256" key="2">
    <source>
        <dbReference type="ARBA" id="ARBA00022692"/>
    </source>
</evidence>
<dbReference type="FunFam" id="2.60.40.10:FF:000017">
    <property type="entry name" value="Down syndrome cell adhesion molecule b"/>
    <property type="match status" value="1"/>
</dbReference>
<dbReference type="Pfam" id="PF13927">
    <property type="entry name" value="Ig_3"/>
    <property type="match status" value="1"/>
</dbReference>
<name>A0A087U9E4_STEMI</name>
<organism evidence="11 12">
    <name type="scientific">Stegodyphus mimosarum</name>
    <name type="common">African social velvet spider</name>
    <dbReference type="NCBI Taxonomy" id="407821"/>
    <lineage>
        <taxon>Eukaryota</taxon>
        <taxon>Metazoa</taxon>
        <taxon>Ecdysozoa</taxon>
        <taxon>Arthropoda</taxon>
        <taxon>Chelicerata</taxon>
        <taxon>Arachnida</taxon>
        <taxon>Araneae</taxon>
        <taxon>Araneomorphae</taxon>
        <taxon>Entelegynae</taxon>
        <taxon>Eresoidea</taxon>
        <taxon>Eresidae</taxon>
        <taxon>Stegodyphus</taxon>
    </lineage>
</organism>
<evidence type="ECO:0000256" key="6">
    <source>
        <dbReference type="ARBA" id="ARBA00022989"/>
    </source>
</evidence>